<dbReference type="PROSITE" id="PS51393">
    <property type="entry name" value="LIPOXYGENASE_3"/>
    <property type="match status" value="1"/>
</dbReference>
<dbReference type="Proteomes" id="UP000531151">
    <property type="component" value="Unassembled WGS sequence"/>
</dbReference>
<dbReference type="SUPFAM" id="SSF48484">
    <property type="entry name" value="Lipoxigenase"/>
    <property type="match status" value="1"/>
</dbReference>
<feature type="domain" description="Lipoxygenase" evidence="1">
    <location>
        <begin position="1"/>
        <end position="64"/>
    </location>
</feature>
<dbReference type="EMBL" id="VWPV01078338">
    <property type="protein sequence ID" value="NWH68798.1"/>
    <property type="molecule type" value="Genomic_DNA"/>
</dbReference>
<protein>
    <submittedName>
        <fullName evidence="2">ALOX8 lipoxygenase</fullName>
    </submittedName>
</protein>
<name>A0A7K4JU87_GEOCA</name>
<reference evidence="2 3" key="1">
    <citation type="submission" date="2019-09" db="EMBL/GenBank/DDBJ databases">
        <title>Bird 10,000 Genomes (B10K) Project - Family phase.</title>
        <authorList>
            <person name="Zhang G."/>
        </authorList>
    </citation>
    <scope>NUCLEOTIDE SEQUENCE [LARGE SCALE GENOMIC DNA]</scope>
    <source>
        <strain evidence="2">B10K-CU-031-07</strain>
        <tissue evidence="2">Muscle</tissue>
    </source>
</reference>
<dbReference type="GO" id="GO:0016702">
    <property type="term" value="F:oxidoreductase activity, acting on single donors with incorporation of molecular oxygen, incorporation of two atoms of oxygen"/>
    <property type="evidence" value="ECO:0007669"/>
    <property type="project" value="InterPro"/>
</dbReference>
<feature type="non-terminal residue" evidence="2">
    <location>
        <position position="64"/>
    </location>
</feature>
<sequence length="64" mass="6567">THGCSSLPCPPPPPGASYVSGIVALYYPDEASVGDDPEVQNWVLDIFTNGFLGRSSSGTGQVGV</sequence>
<dbReference type="OrthoDB" id="407298at2759"/>
<dbReference type="AlphaFoldDB" id="A0A7K4JU87"/>
<dbReference type="InterPro" id="IPR013819">
    <property type="entry name" value="LipOase_C"/>
</dbReference>
<evidence type="ECO:0000313" key="2">
    <source>
        <dbReference type="EMBL" id="NWH68798.1"/>
    </source>
</evidence>
<dbReference type="InterPro" id="IPR036226">
    <property type="entry name" value="LipOase_C_sf"/>
</dbReference>
<dbReference type="GO" id="GO:0046872">
    <property type="term" value="F:metal ion binding"/>
    <property type="evidence" value="ECO:0007669"/>
    <property type="project" value="InterPro"/>
</dbReference>
<keyword evidence="3" id="KW-1185">Reference proteome</keyword>
<evidence type="ECO:0000259" key="1">
    <source>
        <dbReference type="PROSITE" id="PS51393"/>
    </source>
</evidence>
<evidence type="ECO:0000313" key="3">
    <source>
        <dbReference type="Proteomes" id="UP000531151"/>
    </source>
</evidence>
<comment type="caution">
    <text evidence="2">The sequence shown here is derived from an EMBL/GenBank/DDBJ whole genome shotgun (WGS) entry which is preliminary data.</text>
</comment>
<accession>A0A7K4JU87</accession>
<dbReference type="Gene3D" id="1.20.245.10">
    <property type="entry name" value="Lipoxygenase-1, Domain 5"/>
    <property type="match status" value="1"/>
</dbReference>
<feature type="non-terminal residue" evidence="2">
    <location>
        <position position="1"/>
    </location>
</feature>
<gene>
    <name evidence="2" type="primary">Alox8</name>
    <name evidence="2" type="ORF">GEOCAL_R14179</name>
</gene>
<proteinExistence type="predicted"/>
<organism evidence="2 3">
    <name type="scientific">Geococcyx californianus</name>
    <name type="common">Greater roadrunner</name>
    <name type="synonym">Saurothera californiana</name>
    <dbReference type="NCBI Taxonomy" id="8947"/>
    <lineage>
        <taxon>Eukaryota</taxon>
        <taxon>Metazoa</taxon>
        <taxon>Chordata</taxon>
        <taxon>Craniata</taxon>
        <taxon>Vertebrata</taxon>
        <taxon>Euteleostomi</taxon>
        <taxon>Archelosauria</taxon>
        <taxon>Archosauria</taxon>
        <taxon>Dinosauria</taxon>
        <taxon>Saurischia</taxon>
        <taxon>Theropoda</taxon>
        <taxon>Coelurosauria</taxon>
        <taxon>Aves</taxon>
        <taxon>Neognathae</taxon>
        <taxon>Neoaves</taxon>
        <taxon>Otidimorphae</taxon>
        <taxon>Cuculiformes</taxon>
        <taxon>Neomorphidae</taxon>
        <taxon>Geococcyx</taxon>
    </lineage>
</organism>